<protein>
    <submittedName>
        <fullName evidence="3">Sulfotransferase</fullName>
    </submittedName>
</protein>
<proteinExistence type="predicted"/>
<dbReference type="PANTHER" id="PTHR12788">
    <property type="entry name" value="PROTEIN-TYROSINE SULFOTRANSFERASE 2"/>
    <property type="match status" value="1"/>
</dbReference>
<dbReference type="Pfam" id="PF13432">
    <property type="entry name" value="TPR_16"/>
    <property type="match status" value="1"/>
</dbReference>
<dbReference type="EMBL" id="JARESE010000012">
    <property type="protein sequence ID" value="MDE8651005.1"/>
    <property type="molecule type" value="Genomic_DNA"/>
</dbReference>
<dbReference type="RefSeq" id="WP_275227093.1">
    <property type="nucleotide sequence ID" value="NZ_JARESE010000012.1"/>
</dbReference>
<keyword evidence="4" id="KW-1185">Reference proteome</keyword>
<accession>A0ABT5WLT8</accession>
<evidence type="ECO:0000313" key="4">
    <source>
        <dbReference type="Proteomes" id="UP001216253"/>
    </source>
</evidence>
<dbReference type="Pfam" id="PF13181">
    <property type="entry name" value="TPR_8"/>
    <property type="match status" value="1"/>
</dbReference>
<dbReference type="PANTHER" id="PTHR12788:SF10">
    <property type="entry name" value="PROTEIN-TYROSINE SULFOTRANSFERASE"/>
    <property type="match status" value="1"/>
</dbReference>
<dbReference type="Proteomes" id="UP001216253">
    <property type="component" value="Unassembled WGS sequence"/>
</dbReference>
<dbReference type="InterPro" id="IPR011990">
    <property type="entry name" value="TPR-like_helical_dom_sf"/>
</dbReference>
<dbReference type="InterPro" id="IPR027417">
    <property type="entry name" value="P-loop_NTPase"/>
</dbReference>
<organism evidence="3 4">
    <name type="scientific">Novosphingobium album</name>
    <name type="common">ex Liu et al. 2023</name>
    <dbReference type="NCBI Taxonomy" id="3031130"/>
    <lineage>
        <taxon>Bacteria</taxon>
        <taxon>Pseudomonadati</taxon>
        <taxon>Pseudomonadota</taxon>
        <taxon>Alphaproteobacteria</taxon>
        <taxon>Sphingomonadales</taxon>
        <taxon>Sphingomonadaceae</taxon>
        <taxon>Novosphingobium</taxon>
    </lineage>
</organism>
<dbReference type="Gene3D" id="3.40.50.300">
    <property type="entry name" value="P-loop containing nucleotide triphosphate hydrolases"/>
    <property type="match status" value="1"/>
</dbReference>
<evidence type="ECO:0000256" key="1">
    <source>
        <dbReference type="ARBA" id="ARBA00022679"/>
    </source>
</evidence>
<reference evidence="3 4" key="1">
    <citation type="submission" date="2023-03" db="EMBL/GenBank/DDBJ databases">
        <title>NovoSphingobium album sp. nov. isolated from polycyclic aromatic hydrocarbons- and heavy-metal polluted soil.</title>
        <authorList>
            <person name="Liu Z."/>
            <person name="Wang K."/>
        </authorList>
    </citation>
    <scope>NUCLEOTIDE SEQUENCE [LARGE SCALE GENOMIC DNA]</scope>
    <source>
        <strain evidence="3 4">H3SJ31-1</strain>
    </source>
</reference>
<sequence length="650" mass="73137">MARPDARPEARDALLEAARDLRARRRIPEALATLARLQAMHPRFSRLYHERGHCHVLLGQAPAAIEALREAVRLNPTLPASWDMLEQLHRMLGQTAEAAAAAAHLALLRQLPPEVVVANSLFADGDLPPAEAVIRDYLRNDPDNVGALRLLARLCTEREALAEAEALLEAVLERAPDYHAARLDYAVVLLQRQKHWQARQEAERLLRHDPDNREYLKQYGAACVGLGDHEPVIDLYARLLAGQPSSGQASSGQAMPRTEVAELRLWRANALKIIGRRQEAIADYRAALAARRDYGVAWFSLANLKTYRFADDDIALMREAEARPGTQEMDRVYLCFALGKALEDRGEHASSWRYYERGNALRRAASRYRPEIAQACALRSQRAFTAEFFGARAGWGVDDPAPIFIVGLPRSGSTLVEQILASHSRVEGTQELTEIGRYAGELCGSDPDCGLPLHPEALLRLTASEARALGERFLAETRAYRRLGRPLFIDKMPNNFWHIGLIHLILPRATIIDVRREPMACCFGNLKQLFGTTNQEFAYGIDDIARHYRLYLDLMRHWDDVLPGRVLRVHYEDVVEDLDGSVRRLLAHGDLPFEPACLAFHQTRRSVRTPSSEQVRQPIGREGLTQWCHYAPWLAPLRHALGDALTGYRA</sequence>
<evidence type="ECO:0000313" key="3">
    <source>
        <dbReference type="EMBL" id="MDE8651005.1"/>
    </source>
</evidence>
<dbReference type="SMART" id="SM00028">
    <property type="entry name" value="TPR"/>
    <property type="match status" value="4"/>
</dbReference>
<dbReference type="InterPro" id="IPR026634">
    <property type="entry name" value="TPST-like"/>
</dbReference>
<comment type="caution">
    <text evidence="3">The sequence shown here is derived from an EMBL/GenBank/DDBJ whole genome shotgun (WGS) entry which is preliminary data.</text>
</comment>
<evidence type="ECO:0000256" key="2">
    <source>
        <dbReference type="PROSITE-ProRule" id="PRU00339"/>
    </source>
</evidence>
<dbReference type="Pfam" id="PF13469">
    <property type="entry name" value="Sulfotransfer_3"/>
    <property type="match status" value="1"/>
</dbReference>
<dbReference type="Gene3D" id="1.25.40.10">
    <property type="entry name" value="Tetratricopeptide repeat domain"/>
    <property type="match status" value="3"/>
</dbReference>
<dbReference type="InterPro" id="IPR019734">
    <property type="entry name" value="TPR_rpt"/>
</dbReference>
<dbReference type="SUPFAM" id="SSF48452">
    <property type="entry name" value="TPR-like"/>
    <property type="match status" value="2"/>
</dbReference>
<feature type="repeat" description="TPR" evidence="2">
    <location>
        <begin position="45"/>
        <end position="78"/>
    </location>
</feature>
<dbReference type="Pfam" id="PF14559">
    <property type="entry name" value="TPR_19"/>
    <property type="match status" value="1"/>
</dbReference>
<keyword evidence="2" id="KW-0802">TPR repeat</keyword>
<dbReference type="PROSITE" id="PS50005">
    <property type="entry name" value="TPR"/>
    <property type="match status" value="1"/>
</dbReference>
<dbReference type="SUPFAM" id="SSF52540">
    <property type="entry name" value="P-loop containing nucleoside triphosphate hydrolases"/>
    <property type="match status" value="1"/>
</dbReference>
<name>A0ABT5WLT8_9SPHN</name>
<keyword evidence="1" id="KW-0808">Transferase</keyword>
<gene>
    <name evidence="3" type="ORF">PYV00_04630</name>
</gene>